<feature type="signal peptide" evidence="4">
    <location>
        <begin position="1"/>
        <end position="19"/>
    </location>
</feature>
<dbReference type="InterPro" id="IPR034543">
    <property type="entry name" value="LCL2"/>
</dbReference>
<dbReference type="AlphaFoldDB" id="A0A1Y2ITK7"/>
<accession>A0A1Y2ITK7</accession>
<keyword evidence="6" id="KW-1185">Reference proteome</keyword>
<evidence type="ECO:0000256" key="2">
    <source>
        <dbReference type="ARBA" id="ARBA00018534"/>
    </source>
</evidence>
<dbReference type="GO" id="GO:0036503">
    <property type="term" value="P:ERAD pathway"/>
    <property type="evidence" value="ECO:0007669"/>
    <property type="project" value="TreeGrafter"/>
</dbReference>
<evidence type="ECO:0000313" key="5">
    <source>
        <dbReference type="EMBL" id="OSD04397.1"/>
    </source>
</evidence>
<proteinExistence type="inferred from homology"/>
<dbReference type="EMBL" id="KZ084097">
    <property type="protein sequence ID" value="OSD04397.1"/>
    <property type="molecule type" value="Genomic_DNA"/>
</dbReference>
<organism evidence="5 6">
    <name type="scientific">Trametes coccinea (strain BRFM310)</name>
    <name type="common">Pycnoporus coccineus</name>
    <dbReference type="NCBI Taxonomy" id="1353009"/>
    <lineage>
        <taxon>Eukaryota</taxon>
        <taxon>Fungi</taxon>
        <taxon>Dikarya</taxon>
        <taxon>Basidiomycota</taxon>
        <taxon>Agaricomycotina</taxon>
        <taxon>Agaricomycetes</taxon>
        <taxon>Polyporales</taxon>
        <taxon>Polyporaceae</taxon>
        <taxon>Trametes</taxon>
    </lineage>
</organism>
<dbReference type="Proteomes" id="UP000193067">
    <property type="component" value="Unassembled WGS sequence"/>
</dbReference>
<evidence type="ECO:0000313" key="6">
    <source>
        <dbReference type="Proteomes" id="UP000193067"/>
    </source>
</evidence>
<dbReference type="PANTHER" id="PTHR38425:SF1">
    <property type="entry name" value="LONG CHRONOLOGICAL LIFESPAN PROTEIN 2"/>
    <property type="match status" value="1"/>
</dbReference>
<evidence type="ECO:0000256" key="3">
    <source>
        <dbReference type="ARBA" id="ARBA00022729"/>
    </source>
</evidence>
<evidence type="ECO:0000256" key="4">
    <source>
        <dbReference type="SAM" id="SignalP"/>
    </source>
</evidence>
<dbReference type="PANTHER" id="PTHR38425">
    <property type="entry name" value="LONG CHRONOLOGICAL LIFESPAN PROTEIN 2"/>
    <property type="match status" value="1"/>
</dbReference>
<gene>
    <name evidence="5" type="ORF">PYCCODRAFT_1433781</name>
</gene>
<comment type="similarity">
    <text evidence="1">Belongs to the LCL2 family.</text>
</comment>
<sequence>MQLYILCVCILLHCSLVMGQFGFFEQMFGGHHQQQQQRGPPAGGMAQWQAHSDAVPCSNYLCPDTLVCVAQPSDCPCPNVEDIKCLIPDAQDKGASTVVCVRGQHECTDVKNKSRKI</sequence>
<dbReference type="STRING" id="1353009.A0A1Y2ITK7"/>
<feature type="chain" id="PRO_5013073393" description="Long chronological lifespan protein 2" evidence="4">
    <location>
        <begin position="20"/>
        <end position="117"/>
    </location>
</feature>
<protein>
    <recommendedName>
        <fullName evidence="2">Long chronological lifespan protein 2</fullName>
    </recommendedName>
</protein>
<evidence type="ECO:0000256" key="1">
    <source>
        <dbReference type="ARBA" id="ARBA00010545"/>
    </source>
</evidence>
<reference evidence="5 6" key="1">
    <citation type="journal article" date="2015" name="Biotechnol. Biofuels">
        <title>Enhanced degradation of softwood versus hardwood by the white-rot fungus Pycnoporus coccineus.</title>
        <authorList>
            <person name="Couturier M."/>
            <person name="Navarro D."/>
            <person name="Chevret D."/>
            <person name="Henrissat B."/>
            <person name="Piumi F."/>
            <person name="Ruiz-Duenas F.J."/>
            <person name="Martinez A.T."/>
            <person name="Grigoriev I.V."/>
            <person name="Riley R."/>
            <person name="Lipzen A."/>
            <person name="Berrin J.G."/>
            <person name="Master E.R."/>
            <person name="Rosso M.N."/>
        </authorList>
    </citation>
    <scope>NUCLEOTIDE SEQUENCE [LARGE SCALE GENOMIC DNA]</scope>
    <source>
        <strain evidence="5 6">BRFM310</strain>
    </source>
</reference>
<name>A0A1Y2ITK7_TRAC3</name>
<keyword evidence="3 4" id="KW-0732">Signal</keyword>
<dbReference type="OrthoDB" id="2234316at2759"/>